<comment type="caution">
    <text evidence="2">The sequence shown here is derived from an EMBL/GenBank/DDBJ whole genome shotgun (WGS) entry which is preliminary data.</text>
</comment>
<protein>
    <recommendedName>
        <fullName evidence="4">Exopolysaccharide biosynthesis protein YbjH</fullName>
    </recommendedName>
</protein>
<evidence type="ECO:0000256" key="1">
    <source>
        <dbReference type="SAM" id="SignalP"/>
    </source>
</evidence>
<evidence type="ECO:0000313" key="2">
    <source>
        <dbReference type="EMBL" id="MBB5188605.1"/>
    </source>
</evidence>
<keyword evidence="1" id="KW-0732">Signal</keyword>
<dbReference type="Pfam" id="PF06082">
    <property type="entry name" value="YjbH"/>
    <property type="match status" value="1"/>
</dbReference>
<sequence length="706" mass="78249">MKRNIGAGLLLVVPSLAFAQGNMNMQGVSGLLNVPDASVLEYGTATIAWDNQVDGRFARPRTLNDAGNDINFAAGAFPHFEMVGRNVAPETTSAGSDLSFNIKLQLPWELLPGLNFAIGEMDFGGSVNEYDTKYAVATWQYGPIRTTLGAGTYDGRVEGTGRLDGIYGGVEFAATDWLSVILEDDAYSMNTGIRVSTPEHWLPGGWQASMLWMYSAEEGVDDRQDWYGFNVKIPLAAEYARVLPKDRPRSEAVLNSSYVITESYGNDELLANNPLLAPPTASPAEAMSRLDAVNGEKALLDRFVAANFEQVRVQKYGREWVIAFENVQYNANDIDALGVAAGVAAMSLPDGDRFYLQLEKYGVATFGLGGEVVAWKAFLRGNGAIPDSEMVTAPANRLRRRSTDGGIFAASIKNSIDYLAFRPDVRIRPILSSTVGTEYGVFDYSLAARADVVLPLWRGAAFNVSRDWNVNDTKDFTREGIYGGVFYNQRVTEGVKDRIFSQTFRHGQGFTSMISYGRFYGSVDGASLESRWEPGDGRHRFKIIATDFEEKQRPENTHNARLWSYRYFAQSINTSVDITGGDFYNEDSGYRLEFTQHVGDVRLHLLYKKSEDNAFATLGFTIPLTPRKGMTRVAGVHVEGQANWAYGITTILGEQGNRLVFGPNIIPTVYNDLRNTYFSGDRLNAAYIRANQERLVDAWQRYGESK</sequence>
<feature type="chain" id="PRO_5032647438" description="Exopolysaccharide biosynthesis protein YbjH" evidence="1">
    <location>
        <begin position="20"/>
        <end position="706"/>
    </location>
</feature>
<keyword evidence="3" id="KW-1185">Reference proteome</keyword>
<dbReference type="AlphaFoldDB" id="A0A840R5V7"/>
<feature type="signal peptide" evidence="1">
    <location>
        <begin position="1"/>
        <end position="19"/>
    </location>
</feature>
<proteinExistence type="predicted"/>
<dbReference type="EMBL" id="JACHHW010000008">
    <property type="protein sequence ID" value="MBB5188605.1"/>
    <property type="molecule type" value="Genomic_DNA"/>
</dbReference>
<reference evidence="2 3" key="1">
    <citation type="submission" date="2020-08" db="EMBL/GenBank/DDBJ databases">
        <title>Genomic Encyclopedia of Type Strains, Phase IV (KMG-IV): sequencing the most valuable type-strain genomes for metagenomic binning, comparative biology and taxonomic classification.</title>
        <authorList>
            <person name="Goeker M."/>
        </authorList>
    </citation>
    <scope>NUCLEOTIDE SEQUENCE [LARGE SCALE GENOMIC DNA]</scope>
    <source>
        <strain evidence="2 3">DSM 25701</strain>
    </source>
</reference>
<accession>A0A840R5V7</accession>
<gene>
    <name evidence="2" type="ORF">HNQ57_002895</name>
</gene>
<dbReference type="Proteomes" id="UP000536640">
    <property type="component" value="Unassembled WGS sequence"/>
</dbReference>
<dbReference type="InterPro" id="IPR010344">
    <property type="entry name" value="YbjH"/>
</dbReference>
<organism evidence="2 3">
    <name type="scientific">Zhongshania antarctica</name>
    <dbReference type="NCBI Taxonomy" id="641702"/>
    <lineage>
        <taxon>Bacteria</taxon>
        <taxon>Pseudomonadati</taxon>
        <taxon>Pseudomonadota</taxon>
        <taxon>Gammaproteobacteria</taxon>
        <taxon>Cellvibrionales</taxon>
        <taxon>Spongiibacteraceae</taxon>
        <taxon>Zhongshania</taxon>
    </lineage>
</organism>
<evidence type="ECO:0008006" key="4">
    <source>
        <dbReference type="Google" id="ProtNLM"/>
    </source>
</evidence>
<name>A0A840R5V7_9GAMM</name>
<evidence type="ECO:0000313" key="3">
    <source>
        <dbReference type="Proteomes" id="UP000536640"/>
    </source>
</evidence>